<dbReference type="STRING" id="483219.LILAB_25225"/>
<sequence length="437" mass="45828">MPPFLALSGIPIPVASTSPLRYSPTLLGEKRRAFNGMPRSSVRRKLTNYEAGTGPLPLADAAVLRALIDGEGDSWDFAATMASSRGLWPSTSGAPWVVPSGVYDDGYALFLGVADAVSWATQLGEAWTVAYWARVMDGTGAPWRHYLQRSDGSLHVDAAAPAPPGHTWTFETSLTSAQGLSPAGTTGTVTAGVDGPGRFGACASITAGGTVRYATELGTQWTVAYWAKLTTSSTWTHYIHRPGVFISRNGVVGNSTPNSGALYSSTGNYTQLPGGAVTLLGPSGLGGSNPNNVPLLVDDLVVLPYTVPDTWVAHWYARGTPFALPGTAGLASVDEDGSLTVRHVAAVEGGPVNLNNGSIYVSDLVALPYLAPDAWMAPWRDAGAPFGPLPYHRATGTGLPRPVRVLGDAGSGESLEWWDGPQRIAGEDFSYSLMESP</sequence>
<dbReference type="Proteomes" id="UP000000488">
    <property type="component" value="Chromosome"/>
</dbReference>
<name>F8C7Y6_MYXFH</name>
<protein>
    <submittedName>
        <fullName evidence="1">Uncharacterized protein</fullName>
    </submittedName>
</protein>
<organism evidence="1 2">
    <name type="scientific">Myxococcus fulvus (strain ATCC BAA-855 / HW-1)</name>
    <dbReference type="NCBI Taxonomy" id="483219"/>
    <lineage>
        <taxon>Bacteria</taxon>
        <taxon>Pseudomonadati</taxon>
        <taxon>Myxococcota</taxon>
        <taxon>Myxococcia</taxon>
        <taxon>Myxococcales</taxon>
        <taxon>Cystobacterineae</taxon>
        <taxon>Myxococcaceae</taxon>
        <taxon>Myxococcus</taxon>
    </lineage>
</organism>
<evidence type="ECO:0000313" key="2">
    <source>
        <dbReference type="Proteomes" id="UP000000488"/>
    </source>
</evidence>
<evidence type="ECO:0000313" key="1">
    <source>
        <dbReference type="EMBL" id="AEI66938.1"/>
    </source>
</evidence>
<dbReference type="EMBL" id="CP002830">
    <property type="protein sequence ID" value="AEI66938.1"/>
    <property type="molecule type" value="Genomic_DNA"/>
</dbReference>
<gene>
    <name evidence="1" type="ordered locus">LILAB_25225</name>
</gene>
<dbReference type="AlphaFoldDB" id="F8C7Y6"/>
<proteinExistence type="predicted"/>
<dbReference type="HOGENOM" id="CLU_628257_0_0_7"/>
<dbReference type="KEGG" id="mfu:LILAB_25225"/>
<reference evidence="1 2" key="1">
    <citation type="journal article" date="2011" name="J. Bacteriol.">
        <title>Genome sequence of the halotolerant marine bacterium Myxococcus fulvus HW-1.</title>
        <authorList>
            <person name="Li Z.F."/>
            <person name="Li X."/>
            <person name="Liu H."/>
            <person name="Liu X."/>
            <person name="Han K."/>
            <person name="Wu Z.H."/>
            <person name="Hu W."/>
            <person name="Li F.F."/>
            <person name="Li Y.Z."/>
        </authorList>
    </citation>
    <scope>NUCLEOTIDE SEQUENCE [LARGE SCALE GENOMIC DNA]</scope>
    <source>
        <strain evidence="2">ATCC BAA-855 / HW-1</strain>
    </source>
</reference>
<accession>F8C7Y6</accession>